<evidence type="ECO:0000313" key="1">
    <source>
        <dbReference type="EMBL" id="HEN14683.1"/>
    </source>
</evidence>
<accession>A0A7C2JZF5</accession>
<proteinExistence type="predicted"/>
<organism evidence="1">
    <name type="scientific">Schlesneria paludicola</name>
    <dbReference type="NCBI Taxonomy" id="360056"/>
    <lineage>
        <taxon>Bacteria</taxon>
        <taxon>Pseudomonadati</taxon>
        <taxon>Planctomycetota</taxon>
        <taxon>Planctomycetia</taxon>
        <taxon>Planctomycetales</taxon>
        <taxon>Planctomycetaceae</taxon>
        <taxon>Schlesneria</taxon>
    </lineage>
</organism>
<name>A0A7C2JZF5_9PLAN</name>
<protein>
    <submittedName>
        <fullName evidence="1">Uncharacterized protein</fullName>
    </submittedName>
</protein>
<reference evidence="1" key="1">
    <citation type="journal article" date="2020" name="mSystems">
        <title>Genome- and Community-Level Interaction Insights into Carbon Utilization and Element Cycling Functions of Hydrothermarchaeota in Hydrothermal Sediment.</title>
        <authorList>
            <person name="Zhou Z."/>
            <person name="Liu Y."/>
            <person name="Xu W."/>
            <person name="Pan J."/>
            <person name="Luo Z.H."/>
            <person name="Li M."/>
        </authorList>
    </citation>
    <scope>NUCLEOTIDE SEQUENCE [LARGE SCALE GENOMIC DNA]</scope>
    <source>
        <strain evidence="1">SpSt-339</strain>
    </source>
</reference>
<dbReference type="EMBL" id="DSOK01000130">
    <property type="protein sequence ID" value="HEN14683.1"/>
    <property type="molecule type" value="Genomic_DNA"/>
</dbReference>
<comment type="caution">
    <text evidence="1">The sequence shown here is derived from an EMBL/GenBank/DDBJ whole genome shotgun (WGS) entry which is preliminary data.</text>
</comment>
<sequence length="388" mass="45410">MSRHFSIPAVLRLIPNELLEQFFIQFRQNCYGVPWERMGERQAEKLVNLLHMWPDETREFIEGVLRNVFDIACESGQQALREAADDLGLRSQLSEALETGSLYRRAMWAWLEAPEVFEKALAYHQIEHRHGWRKRDDLPHAAPRTDHHALDSLARDISRLLVTEQGRGQHCTVEHFQRDNGTDYFCCYPDDFIRAVTLHDDDGKLTTRSVRQTFEIVFAFHQPTGTLETSAAVPTRLKTPLEEAFAWMILDTEVGPRVPRQVYHLDRLKDRDFRLETIPTDEIHVELKRLRLDLPDRTRRITLESRDGESHDVLRMVDQCLNEEEVPLSDVRITSATLRFLFRKTLRRRAGSMTIDVSAPNTCNLRSQPPERADVARRHLRMWRISRD</sequence>
<gene>
    <name evidence="1" type="ORF">ENQ76_04335</name>
</gene>
<dbReference type="AlphaFoldDB" id="A0A7C2JZF5"/>